<feature type="region of interest" description="Disordered" evidence="1">
    <location>
        <begin position="476"/>
        <end position="525"/>
    </location>
</feature>
<evidence type="ECO:0000256" key="1">
    <source>
        <dbReference type="SAM" id="MobiDB-lite"/>
    </source>
</evidence>
<accession>A0A388LJ93</accession>
<dbReference type="InterPro" id="IPR036890">
    <property type="entry name" value="HATPase_C_sf"/>
</dbReference>
<evidence type="ECO:0000259" key="2">
    <source>
        <dbReference type="Pfam" id="PF25794"/>
    </source>
</evidence>
<reference evidence="3 4" key="1">
    <citation type="journal article" date="2018" name="Cell">
        <title>The Chara Genome: Secondary Complexity and Implications for Plant Terrestrialization.</title>
        <authorList>
            <person name="Nishiyama T."/>
            <person name="Sakayama H."/>
            <person name="Vries J.D."/>
            <person name="Buschmann H."/>
            <person name="Saint-Marcoux D."/>
            <person name="Ullrich K.K."/>
            <person name="Haas F.B."/>
            <person name="Vanderstraeten L."/>
            <person name="Becker D."/>
            <person name="Lang D."/>
            <person name="Vosolsobe S."/>
            <person name="Rombauts S."/>
            <person name="Wilhelmsson P.K.I."/>
            <person name="Janitza P."/>
            <person name="Kern R."/>
            <person name="Heyl A."/>
            <person name="Rumpler F."/>
            <person name="Villalobos L.I.A.C."/>
            <person name="Clay J.M."/>
            <person name="Skokan R."/>
            <person name="Toyoda A."/>
            <person name="Suzuki Y."/>
            <person name="Kagoshima H."/>
            <person name="Schijlen E."/>
            <person name="Tajeshwar N."/>
            <person name="Catarino B."/>
            <person name="Hetherington A.J."/>
            <person name="Saltykova A."/>
            <person name="Bonnot C."/>
            <person name="Breuninger H."/>
            <person name="Symeonidi A."/>
            <person name="Radhakrishnan G.V."/>
            <person name="Van Nieuwerburgh F."/>
            <person name="Deforce D."/>
            <person name="Chang C."/>
            <person name="Karol K.G."/>
            <person name="Hedrich R."/>
            <person name="Ulvskov P."/>
            <person name="Glockner G."/>
            <person name="Delwiche C.F."/>
            <person name="Petrasek J."/>
            <person name="Van de Peer Y."/>
            <person name="Friml J."/>
            <person name="Beilby M."/>
            <person name="Dolan L."/>
            <person name="Kohara Y."/>
            <person name="Sugano S."/>
            <person name="Fujiyama A."/>
            <person name="Delaux P.-M."/>
            <person name="Quint M."/>
            <person name="TheiBen G."/>
            <person name="Hagemann M."/>
            <person name="Harholt J."/>
            <person name="Dunand C."/>
            <person name="Zachgo S."/>
            <person name="Langdale J."/>
            <person name="Maumus F."/>
            <person name="Straeten D.V.D."/>
            <person name="Gould S.B."/>
            <person name="Rensing S.A."/>
        </authorList>
    </citation>
    <scope>NUCLEOTIDE SEQUENCE [LARGE SCALE GENOMIC DNA]</scope>
    <source>
        <strain evidence="3 4">S276</strain>
    </source>
</reference>
<feature type="region of interest" description="Disordered" evidence="1">
    <location>
        <begin position="1098"/>
        <end position="1117"/>
    </location>
</feature>
<dbReference type="OrthoDB" id="1262810at2759"/>
<dbReference type="Pfam" id="PF25794">
    <property type="entry name" value="SACS"/>
    <property type="match status" value="1"/>
</dbReference>
<organism evidence="3 4">
    <name type="scientific">Chara braunii</name>
    <name type="common">Braun's stonewort</name>
    <dbReference type="NCBI Taxonomy" id="69332"/>
    <lineage>
        <taxon>Eukaryota</taxon>
        <taxon>Viridiplantae</taxon>
        <taxon>Streptophyta</taxon>
        <taxon>Charophyceae</taxon>
        <taxon>Charales</taxon>
        <taxon>Characeae</taxon>
        <taxon>Chara</taxon>
    </lineage>
</organism>
<keyword evidence="4" id="KW-1185">Reference proteome</keyword>
<dbReference type="Proteomes" id="UP000265515">
    <property type="component" value="Unassembled WGS sequence"/>
</dbReference>
<sequence>MKKKNKKKMGSTEVSRHKLSIFEWTEDTKEHIELIRKAKFRVGVPKIMDGGASDALAHSLLTDLHGACAHLSEMLYQKDTHFILELIQNAEDNTYPDDERPSLMFVLGEGDPTVEGGAEVDHQSPRTINNNSMCQLTLAVYNNELGFQRENVEALCGIAKSTKKNKEFGYIGEKGIGFKSVFVVCKRPCILSGGYRFGFDESPDLDAGIGYIVPTWLDENTANASQLRKFYLQDAFRTAILLPLKPEKGKHVWNQLWEIAPETMLFLRKLQLLVIYDLVNGSFTAFDRKLDKKTGVVELKRNTVATKDSVRYWLYQAVFDVPSQIVEEKRVGITKWTIFVAFPFCKSGNTGEDAHDVFAFLPTEVRSGWPFLINADFLLIASREAILFDRPWNVGLLQCMPIAFVEGYLDLQRRERSCVSTLASKQYDVLRFVPLHTVSKGLESVRKQMIACLRSHEVIPVSKLFKEGENAAAGASRVSPSAFGRSSRSSSSGTPSLTSGRNSAPLENAGTADMGGSMQKGRGENLGANTADEVFAWCNPKYARMADPIFVEFLWRVKNAGYPIPFWFGTRKERGGRSSAPSTSGKEGGLKWRMYLVDEDAQQRYYFQLVELGVQSMSKKCYWDCVGLGDWCENLSDGLYVELLAVFANGQFSGKEDMAQNGVKLLRVDGEEKLSESTSERPVYLPPVERDDWLTTCIEQLQTVAPVRLFSKRVYKTLCCSSSGLSIVGMLQKFLNVKRLTAESYASQVFQASLQLADPEKVLLVTDFFRNALERYALPVPTTITRLSMIPVLEENGRIILRGAMHWRQGSGLVPTPVNSMPVLMPQSISRWPALLAGETSWEGKVIKLSKAYLRNSAPQFHGSGGQQVHHELQDLRSKREDFIKRYLRAVDLFSLEPSSDAGLQILYRSPPEGLPAKKAKILIEWLGYLVVKYGLTCGISRGSLKVIVFLRFGRPSTSVPGCQHHVGAGDLLRRGFLPNESARWCEPSDCVWEDEDGLFADSLPVLKGVYANEMQQWFKQIGVHAQPTVDHCLQIWLDRTQHHRAREDASYVDTNFAGKVWGLIARSANEAQKSKVWAVFLKTAMLPVAVRAGESDDGCDGSAGGRQVNKQTSSAAAAAAAGRSRLRLGKPSRLFIPDDLLLEKVFVDCDPTLPLVWLPDTANPQELHMLFHLCTAMGAHLLSEASTTKVFRKGKSLPLPLPSNLHVELQTGHSAPEPVLGDPLFTAVLGCWYLPGVMDQYDREEYRTVARNGFAERIAELAQAVSGGVLPSHHKDLVKKCAEFLRSFLLPRLLTMEAVEYLLRQNNIRLSKVDRQFIQDAKVSPTINQKDTQMDENTGAANGNASDEEGMMADGHGDGDVVVNAITIPLPLSAAGNSGAEYYSDASAAEPKTVQETIIEVMEGELNPMASPSTIREMEQGQWNAGHRGRHSGSTQSSGCPMESVAVPSAGVRGEKKTPQSGAQVKTRDELATSRADAIMEVATSQEEGAPSAPVVVESVRRRKYANLRGVYDFPRRVLLLLPLLSQDFYNFAAIAATLAPGFGSAPCCTAEHDRPVAAEFAQGTRKWKDRCCLFNCAPSPVQSSYGIGAVIVKIK</sequence>
<evidence type="ECO:0000313" key="4">
    <source>
        <dbReference type="Proteomes" id="UP000265515"/>
    </source>
</evidence>
<gene>
    <name evidence="3" type="ORF">CBR_g34765</name>
</gene>
<feature type="region of interest" description="Disordered" evidence="1">
    <location>
        <begin position="1329"/>
        <end position="1356"/>
    </location>
</feature>
<dbReference type="PANTHER" id="PTHR32387:SF3">
    <property type="entry name" value="ATP_DNA BINDING PROTEIN"/>
    <property type="match status" value="1"/>
</dbReference>
<dbReference type="Gene3D" id="3.30.565.10">
    <property type="entry name" value="Histidine kinase-like ATPase, C-terminal domain"/>
    <property type="match status" value="1"/>
</dbReference>
<evidence type="ECO:0000313" key="3">
    <source>
        <dbReference type="EMBL" id="GBG82389.1"/>
    </source>
</evidence>
<dbReference type="NCBIfam" id="NF047352">
    <property type="entry name" value="P_loop_sacsin"/>
    <property type="match status" value="1"/>
</dbReference>
<feature type="region of interest" description="Disordered" evidence="1">
    <location>
        <begin position="1422"/>
        <end position="1473"/>
    </location>
</feature>
<feature type="compositionally biased region" description="Polar residues" evidence="1">
    <location>
        <begin position="1329"/>
        <end position="1346"/>
    </location>
</feature>
<dbReference type="SUPFAM" id="SSF55874">
    <property type="entry name" value="ATPase domain of HSP90 chaperone/DNA topoisomerase II/histidine kinase"/>
    <property type="match status" value="1"/>
</dbReference>
<feature type="compositionally biased region" description="Low complexity" evidence="1">
    <location>
        <begin position="479"/>
        <end position="501"/>
    </location>
</feature>
<dbReference type="Gramene" id="GBG82389">
    <property type="protein sequence ID" value="GBG82389"/>
    <property type="gene ID" value="CBR_g34765"/>
</dbReference>
<name>A0A388LJ93_CHABU</name>
<comment type="caution">
    <text evidence="3">The sequence shown here is derived from an EMBL/GenBank/DDBJ whole genome shotgun (WGS) entry which is preliminary data.</text>
</comment>
<dbReference type="PANTHER" id="PTHR32387">
    <property type="entry name" value="WU:FJ29H11"/>
    <property type="match status" value="1"/>
</dbReference>
<protein>
    <recommendedName>
        <fullName evidence="2">Sacsin/Nov domain-containing protein</fullName>
    </recommendedName>
</protein>
<dbReference type="EMBL" id="BFEA01000405">
    <property type="protein sequence ID" value="GBG82389.1"/>
    <property type="molecule type" value="Genomic_DNA"/>
</dbReference>
<feature type="domain" description="Sacsin/Nov" evidence="2">
    <location>
        <begin position="76"/>
        <end position="196"/>
    </location>
</feature>
<dbReference type="InterPro" id="IPR058210">
    <property type="entry name" value="SACS/Nov_dom"/>
</dbReference>
<dbReference type="InterPro" id="IPR052957">
    <property type="entry name" value="Auxin_embryo_med"/>
</dbReference>
<proteinExistence type="predicted"/>